<protein>
    <recommendedName>
        <fullName evidence="3">Crp/Fnr family transcriptional regulator</fullName>
    </recommendedName>
</protein>
<evidence type="ECO:0000313" key="2">
    <source>
        <dbReference type="Proteomes" id="UP001517247"/>
    </source>
</evidence>
<comment type="caution">
    <text evidence="1">The sequence shown here is derived from an EMBL/GenBank/DDBJ whole genome shotgun (WGS) entry which is preliminary data.</text>
</comment>
<reference evidence="1 2" key="1">
    <citation type="submission" date="2024-12" db="EMBL/GenBank/DDBJ databases">
        <authorList>
            <person name="Hu S."/>
        </authorList>
    </citation>
    <scope>NUCLEOTIDE SEQUENCE [LARGE SCALE GENOMIC DNA]</scope>
    <source>
        <strain evidence="1 2">THG-T11</strain>
    </source>
</reference>
<evidence type="ECO:0008006" key="3">
    <source>
        <dbReference type="Google" id="ProtNLM"/>
    </source>
</evidence>
<evidence type="ECO:0000313" key="1">
    <source>
        <dbReference type="EMBL" id="MFN0256768.1"/>
    </source>
</evidence>
<dbReference type="EMBL" id="SSHJ02000007">
    <property type="protein sequence ID" value="MFN0256768.1"/>
    <property type="molecule type" value="Genomic_DNA"/>
</dbReference>
<accession>A0ABW9J8A5</accession>
<proteinExistence type="predicted"/>
<gene>
    <name evidence="1" type="ORF">E6A44_014355</name>
</gene>
<dbReference type="Proteomes" id="UP001517247">
    <property type="component" value="Unassembled WGS sequence"/>
</dbReference>
<organism evidence="1 2">
    <name type="scientific">Pedobacter ureilyticus</name>
    <dbReference type="NCBI Taxonomy" id="1393051"/>
    <lineage>
        <taxon>Bacteria</taxon>
        <taxon>Pseudomonadati</taxon>
        <taxon>Bacteroidota</taxon>
        <taxon>Sphingobacteriia</taxon>
        <taxon>Sphingobacteriales</taxon>
        <taxon>Sphingobacteriaceae</taxon>
        <taxon>Pedobacter</taxon>
    </lineage>
</organism>
<dbReference type="InterPro" id="IPR018490">
    <property type="entry name" value="cNMP-bd_dom_sf"/>
</dbReference>
<dbReference type="SUPFAM" id="SSF51206">
    <property type="entry name" value="cAMP-binding domain-like"/>
    <property type="match status" value="1"/>
</dbReference>
<dbReference type="InterPro" id="IPR014710">
    <property type="entry name" value="RmlC-like_jellyroll"/>
</dbReference>
<keyword evidence="2" id="KW-1185">Reference proteome</keyword>
<sequence>MQLQLVSARQQLNTSGRHLLHAWYSVDCWVTEQRLTEAGKSEVSAIYGPNTIFTDINSFLKGETSHKQLIVIHGSTLLKIDRQQFNLLRAYPETPLLLEHYLLLKQASDQWRLDLLALPDYQKFNRFASSYPVGQLPGILCASFLRMTPSRYSAAKKLYNRSK</sequence>
<dbReference type="Gene3D" id="2.60.120.10">
    <property type="entry name" value="Jelly Rolls"/>
    <property type="match status" value="1"/>
</dbReference>
<name>A0ABW9J8A5_9SPHI</name>